<dbReference type="EMBL" id="JAGRRH010000003">
    <property type="protein sequence ID" value="KAG7372192.1"/>
    <property type="molecule type" value="Genomic_DNA"/>
</dbReference>
<gene>
    <name evidence="1" type="ORF">IV203_018335</name>
</gene>
<sequence>MVGLCSHCGKEEEKGNDPEQRKWEFIQPQEGGMAERRVRRKVSTDKQKTNQIIQASKMMKLRQRTTSGLRRGAVVRMKVDPREKKNATVMLGIVWNVSGSGAGGIQVATEYGMISKGKSGKMHYVPADKYSVPPIQDLALDGGLLIVRHQILTRRFDETKCNQVTIKQAHDLREAGYETDYEPLTMKQGHDFREGSSLGKKKKGCRCTHGKCTDQCDKIYGRFINGIVSHVLSHSFDVTTD</sequence>
<organism evidence="1 2">
    <name type="scientific">Nitzschia inconspicua</name>
    <dbReference type="NCBI Taxonomy" id="303405"/>
    <lineage>
        <taxon>Eukaryota</taxon>
        <taxon>Sar</taxon>
        <taxon>Stramenopiles</taxon>
        <taxon>Ochrophyta</taxon>
        <taxon>Bacillariophyta</taxon>
        <taxon>Bacillariophyceae</taxon>
        <taxon>Bacillariophycidae</taxon>
        <taxon>Bacillariales</taxon>
        <taxon>Bacillariaceae</taxon>
        <taxon>Nitzschia</taxon>
    </lineage>
</organism>
<evidence type="ECO:0000313" key="1">
    <source>
        <dbReference type="EMBL" id="KAG7372192.1"/>
    </source>
</evidence>
<proteinExistence type="predicted"/>
<comment type="caution">
    <text evidence="1">The sequence shown here is derived from an EMBL/GenBank/DDBJ whole genome shotgun (WGS) entry which is preliminary data.</text>
</comment>
<keyword evidence="2" id="KW-1185">Reference proteome</keyword>
<protein>
    <submittedName>
        <fullName evidence="1">Uncharacterized protein</fullName>
    </submittedName>
</protein>
<dbReference type="AlphaFoldDB" id="A0A9K3Q5H7"/>
<reference evidence="1" key="1">
    <citation type="journal article" date="2021" name="Sci. Rep.">
        <title>Diploid genomic architecture of Nitzschia inconspicua, an elite biomass production diatom.</title>
        <authorList>
            <person name="Oliver A."/>
            <person name="Podell S."/>
            <person name="Pinowska A."/>
            <person name="Traller J.C."/>
            <person name="Smith S.R."/>
            <person name="McClure R."/>
            <person name="Beliaev A."/>
            <person name="Bohutskyi P."/>
            <person name="Hill E.A."/>
            <person name="Rabines A."/>
            <person name="Zheng H."/>
            <person name="Allen L.Z."/>
            <person name="Kuo A."/>
            <person name="Grigoriev I.V."/>
            <person name="Allen A.E."/>
            <person name="Hazlebeck D."/>
            <person name="Allen E.E."/>
        </authorList>
    </citation>
    <scope>NUCLEOTIDE SEQUENCE</scope>
    <source>
        <strain evidence="1">Hildebrandi</strain>
    </source>
</reference>
<evidence type="ECO:0000313" key="2">
    <source>
        <dbReference type="Proteomes" id="UP000693970"/>
    </source>
</evidence>
<dbReference type="Proteomes" id="UP000693970">
    <property type="component" value="Unassembled WGS sequence"/>
</dbReference>
<accession>A0A9K3Q5H7</accession>
<reference evidence="1" key="2">
    <citation type="submission" date="2021-04" db="EMBL/GenBank/DDBJ databases">
        <authorList>
            <person name="Podell S."/>
        </authorList>
    </citation>
    <scope>NUCLEOTIDE SEQUENCE</scope>
    <source>
        <strain evidence="1">Hildebrandi</strain>
    </source>
</reference>
<name>A0A9K3Q5H7_9STRA</name>